<keyword evidence="5" id="KW-1003">Cell membrane</keyword>
<reference evidence="6" key="1">
    <citation type="submission" date="2020-12" db="EMBL/GenBank/DDBJ databases">
        <title>Bacterial taxonomy.</title>
        <authorList>
            <person name="Pan X."/>
        </authorList>
    </citation>
    <scope>NUCLEOTIDE SEQUENCE</scope>
    <source>
        <strain evidence="6">B2012</strain>
    </source>
</reference>
<keyword evidence="3 5" id="KW-1133">Transmembrane helix</keyword>
<gene>
    <name evidence="6" type="ORF">JCR33_17870</name>
</gene>
<dbReference type="Pfam" id="PF01925">
    <property type="entry name" value="TauE"/>
    <property type="match status" value="1"/>
</dbReference>
<sequence>MTFYLPIAEMPVSVFMVLAMGGAVGLISGLFGVGGGFLMTPLLIFSGIPPAVAVASVTPQIVASSTSAALTYWRRRQVDFKLAAILIAAGAAGAFAGAELFARLGSAGHLTLVIALSYTAFLATIGSLTLNESVRAMLRARAARKRGEAPPPSRRGGTHGWIHRLPLKVRFRRSRLYISVLPVVGLGLTISFLGTLLGIGGGFIMVPALIYLLKVPTSVVVGTSLVQIVGVMGIATVMHSVASESVDIILAFILMIGGVFGAQIGASMGQALRGEHLRALLGLLVLAVGLRFAFNLVVTPSNLFAITVTGMP</sequence>
<feature type="transmembrane region" description="Helical" evidence="5">
    <location>
        <begin position="220"/>
        <end position="242"/>
    </location>
</feature>
<protein>
    <recommendedName>
        <fullName evidence="5">Probable membrane transporter protein</fullName>
    </recommendedName>
</protein>
<dbReference type="Proteomes" id="UP000609531">
    <property type="component" value="Unassembled WGS sequence"/>
</dbReference>
<dbReference type="InterPro" id="IPR002781">
    <property type="entry name" value="TM_pro_TauE-like"/>
</dbReference>
<keyword evidence="2 5" id="KW-0812">Transmembrane</keyword>
<keyword evidence="7" id="KW-1185">Reference proteome</keyword>
<evidence type="ECO:0000256" key="2">
    <source>
        <dbReference type="ARBA" id="ARBA00022692"/>
    </source>
</evidence>
<name>A0A934MI51_9HYPH</name>
<dbReference type="InterPro" id="IPR051598">
    <property type="entry name" value="TSUP/Inactive_protease-like"/>
</dbReference>
<comment type="similarity">
    <text evidence="5">Belongs to the 4-toluene sulfonate uptake permease (TSUP) (TC 2.A.102) family.</text>
</comment>
<feature type="transmembrane region" description="Helical" evidence="5">
    <location>
        <begin position="248"/>
        <end position="267"/>
    </location>
</feature>
<organism evidence="6 7">
    <name type="scientific">Acuticoccus mangrovi</name>
    <dbReference type="NCBI Taxonomy" id="2796142"/>
    <lineage>
        <taxon>Bacteria</taxon>
        <taxon>Pseudomonadati</taxon>
        <taxon>Pseudomonadota</taxon>
        <taxon>Alphaproteobacteria</taxon>
        <taxon>Hyphomicrobiales</taxon>
        <taxon>Amorphaceae</taxon>
        <taxon>Acuticoccus</taxon>
    </lineage>
</organism>
<feature type="transmembrane region" description="Helical" evidence="5">
    <location>
        <begin position="279"/>
        <end position="298"/>
    </location>
</feature>
<evidence type="ECO:0000313" key="7">
    <source>
        <dbReference type="Proteomes" id="UP000609531"/>
    </source>
</evidence>
<evidence type="ECO:0000313" key="6">
    <source>
        <dbReference type="EMBL" id="MBJ3777580.1"/>
    </source>
</evidence>
<dbReference type="GO" id="GO:0005886">
    <property type="term" value="C:plasma membrane"/>
    <property type="evidence" value="ECO:0007669"/>
    <property type="project" value="UniProtKB-SubCell"/>
</dbReference>
<evidence type="ECO:0000256" key="3">
    <source>
        <dbReference type="ARBA" id="ARBA00022989"/>
    </source>
</evidence>
<feature type="transmembrane region" description="Helical" evidence="5">
    <location>
        <begin position="174"/>
        <end position="190"/>
    </location>
</feature>
<feature type="transmembrane region" description="Helical" evidence="5">
    <location>
        <begin position="110"/>
        <end position="131"/>
    </location>
</feature>
<dbReference type="EMBL" id="JAEKJA010000018">
    <property type="protein sequence ID" value="MBJ3777580.1"/>
    <property type="molecule type" value="Genomic_DNA"/>
</dbReference>
<feature type="transmembrane region" description="Helical" evidence="5">
    <location>
        <begin position="51"/>
        <end position="73"/>
    </location>
</feature>
<dbReference type="RefSeq" id="WP_198883488.1">
    <property type="nucleotide sequence ID" value="NZ_JAEKJA010000018.1"/>
</dbReference>
<comment type="subcellular location">
    <subcellularLocation>
        <location evidence="5">Cell membrane</location>
        <topology evidence="5">Multi-pass membrane protein</topology>
    </subcellularLocation>
    <subcellularLocation>
        <location evidence="1">Membrane</location>
        <topology evidence="1">Multi-pass membrane protein</topology>
    </subcellularLocation>
</comment>
<evidence type="ECO:0000256" key="1">
    <source>
        <dbReference type="ARBA" id="ARBA00004141"/>
    </source>
</evidence>
<proteinExistence type="inferred from homology"/>
<feature type="transmembrane region" description="Helical" evidence="5">
    <location>
        <begin position="80"/>
        <end position="98"/>
    </location>
</feature>
<accession>A0A934MI51</accession>
<dbReference type="PANTHER" id="PTHR43701:SF12">
    <property type="entry name" value="MEMBRANE TRANSPORTER PROTEIN YTNM-RELATED"/>
    <property type="match status" value="1"/>
</dbReference>
<evidence type="ECO:0000256" key="5">
    <source>
        <dbReference type="RuleBase" id="RU363041"/>
    </source>
</evidence>
<dbReference type="AlphaFoldDB" id="A0A934MI51"/>
<evidence type="ECO:0000256" key="4">
    <source>
        <dbReference type="ARBA" id="ARBA00023136"/>
    </source>
</evidence>
<dbReference type="PANTHER" id="PTHR43701">
    <property type="entry name" value="MEMBRANE TRANSPORTER PROTEIN MJ0441-RELATED"/>
    <property type="match status" value="1"/>
</dbReference>
<keyword evidence="4 5" id="KW-0472">Membrane</keyword>
<comment type="caution">
    <text evidence="6">The sequence shown here is derived from an EMBL/GenBank/DDBJ whole genome shotgun (WGS) entry which is preliminary data.</text>
</comment>
<feature type="transmembrane region" description="Helical" evidence="5">
    <location>
        <begin position="12"/>
        <end position="39"/>
    </location>
</feature>